<dbReference type="InParanoid" id="A0A369JKL5"/>
<dbReference type="STRING" id="39966.A0A369JKL5"/>
<evidence type="ECO:0000256" key="1">
    <source>
        <dbReference type="SAM" id="MobiDB-lite"/>
    </source>
</evidence>
<accession>A0A369JKL5</accession>
<name>A0A369JKL5_HYPMA</name>
<proteinExistence type="predicted"/>
<dbReference type="Pfam" id="PF09747">
    <property type="entry name" value="CCD97-like_C"/>
    <property type="match status" value="1"/>
</dbReference>
<keyword evidence="4" id="KW-1185">Reference proteome</keyword>
<organism evidence="3 4">
    <name type="scientific">Hypsizygus marmoreus</name>
    <name type="common">White beech mushroom</name>
    <name type="synonym">Agaricus marmoreus</name>
    <dbReference type="NCBI Taxonomy" id="39966"/>
    <lineage>
        <taxon>Eukaryota</taxon>
        <taxon>Fungi</taxon>
        <taxon>Dikarya</taxon>
        <taxon>Basidiomycota</taxon>
        <taxon>Agaricomycotina</taxon>
        <taxon>Agaricomycetes</taxon>
        <taxon>Agaricomycetidae</taxon>
        <taxon>Agaricales</taxon>
        <taxon>Tricholomatineae</taxon>
        <taxon>Lyophyllaceae</taxon>
        <taxon>Hypsizygus</taxon>
    </lineage>
</organism>
<evidence type="ECO:0000259" key="2">
    <source>
        <dbReference type="Pfam" id="PF09747"/>
    </source>
</evidence>
<protein>
    <recommendedName>
        <fullName evidence="2">CCD97-like C-terminal domain-containing protein</fullName>
    </recommendedName>
</protein>
<gene>
    <name evidence="3" type="ORF">Hypma_010020</name>
</gene>
<sequence>MASGPVFDKTLSLSYLGLPESYEPSPQTTPIAFLIKHMTQLPPHLLLHFSYITSAKERTVIPTIRNRRLTYANKDPPELQFEPARSEWPNLWPGRGRERWGMREGDEERTWATDNFLSGQTKHVGNLGGLLAGYEEEREAERIRILRRERAVIDQFIAEEEESSDEEGESDEPRDEAVMDEESPEEAKVSFERLIREQFIYGLLEPFEYEKVDWDESLDEEVEREAEERWFDEDEDDE</sequence>
<evidence type="ECO:0000313" key="3">
    <source>
        <dbReference type="EMBL" id="RDB22751.1"/>
    </source>
</evidence>
<dbReference type="Proteomes" id="UP000076154">
    <property type="component" value="Unassembled WGS sequence"/>
</dbReference>
<feature type="compositionally biased region" description="Acidic residues" evidence="1">
    <location>
        <begin position="157"/>
        <end position="184"/>
    </location>
</feature>
<dbReference type="AlphaFoldDB" id="A0A369JKL5"/>
<dbReference type="EMBL" id="LUEZ02000049">
    <property type="protein sequence ID" value="RDB22751.1"/>
    <property type="molecule type" value="Genomic_DNA"/>
</dbReference>
<feature type="compositionally biased region" description="Acidic residues" evidence="1">
    <location>
        <begin position="215"/>
        <end position="238"/>
    </location>
</feature>
<feature type="region of interest" description="Disordered" evidence="1">
    <location>
        <begin position="214"/>
        <end position="238"/>
    </location>
</feature>
<feature type="region of interest" description="Disordered" evidence="1">
    <location>
        <begin position="156"/>
        <end position="187"/>
    </location>
</feature>
<reference evidence="3" key="1">
    <citation type="submission" date="2018-04" db="EMBL/GenBank/DDBJ databases">
        <title>Whole genome sequencing of Hypsizygus marmoreus.</title>
        <authorList>
            <person name="Choi I.-G."/>
            <person name="Min B."/>
            <person name="Kim J.-G."/>
            <person name="Kim S."/>
            <person name="Oh Y.-L."/>
            <person name="Kong W.-S."/>
            <person name="Park H."/>
            <person name="Jeong J."/>
            <person name="Song E.-S."/>
        </authorList>
    </citation>
    <scope>NUCLEOTIDE SEQUENCE [LARGE SCALE GENOMIC DNA]</scope>
    <source>
        <strain evidence="3">51987-8</strain>
    </source>
</reference>
<feature type="domain" description="CCD97-like C-terminal" evidence="2">
    <location>
        <begin position="152"/>
        <end position="234"/>
    </location>
</feature>
<comment type="caution">
    <text evidence="3">The sequence shown here is derived from an EMBL/GenBank/DDBJ whole genome shotgun (WGS) entry which is preliminary data.</text>
</comment>
<dbReference type="InterPro" id="IPR040233">
    <property type="entry name" value="CCD97-like_C"/>
</dbReference>
<dbReference type="OrthoDB" id="3345311at2759"/>
<evidence type="ECO:0000313" key="4">
    <source>
        <dbReference type="Proteomes" id="UP000076154"/>
    </source>
</evidence>